<feature type="transmembrane region" description="Helical" evidence="7">
    <location>
        <begin position="94"/>
        <end position="119"/>
    </location>
</feature>
<keyword evidence="6 7" id="KW-0472">Membrane</keyword>
<reference evidence="8 9" key="1">
    <citation type="submission" date="2017-03" db="EMBL/GenBank/DDBJ databases">
        <title>Whole genome sequences of fourteen strains of Bradyrhizobium canariense and one strain of Bradyrhizobium japonicum isolated from Lupinus (Papilionoideae: Genisteae) species in Algeria.</title>
        <authorList>
            <person name="Crovadore J."/>
            <person name="Chekireb D."/>
            <person name="Brachmann A."/>
            <person name="Chablais R."/>
            <person name="Cochard B."/>
            <person name="Lefort F."/>
        </authorList>
    </citation>
    <scope>NUCLEOTIDE SEQUENCE [LARGE SCALE GENOMIC DNA]</scope>
    <source>
        <strain evidence="8 9">UBMAN05</strain>
    </source>
</reference>
<feature type="transmembrane region" description="Helical" evidence="7">
    <location>
        <begin position="161"/>
        <end position="179"/>
    </location>
</feature>
<protein>
    <recommendedName>
        <fullName evidence="10">Lipopolysaccharide biosynthesis protein</fullName>
    </recommendedName>
</protein>
<dbReference type="CDD" id="cd13127">
    <property type="entry name" value="MATE_tuaB_like"/>
    <property type="match status" value="1"/>
</dbReference>
<dbReference type="RefSeq" id="WP_085383850.1">
    <property type="nucleotide sequence ID" value="NZ_NAFJ01000156.1"/>
</dbReference>
<dbReference type="Pfam" id="PF13440">
    <property type="entry name" value="Polysacc_synt_3"/>
    <property type="match status" value="1"/>
</dbReference>
<keyword evidence="3" id="KW-1003">Cell membrane</keyword>
<evidence type="ECO:0000256" key="4">
    <source>
        <dbReference type="ARBA" id="ARBA00022692"/>
    </source>
</evidence>
<evidence type="ECO:0000256" key="7">
    <source>
        <dbReference type="SAM" id="Phobius"/>
    </source>
</evidence>
<feature type="transmembrane region" description="Helical" evidence="7">
    <location>
        <begin position="455"/>
        <end position="481"/>
    </location>
</feature>
<dbReference type="PANTHER" id="PTHR30250">
    <property type="entry name" value="PST FAMILY PREDICTED COLANIC ACID TRANSPORTER"/>
    <property type="match status" value="1"/>
</dbReference>
<evidence type="ECO:0000256" key="6">
    <source>
        <dbReference type="ARBA" id="ARBA00023136"/>
    </source>
</evidence>
<sequence>MQREMDLLADENRHEVGGRVVNSAAVLWATTAFSRAAQLISTAILARMLTPDDYGIIALATAAVGFINILADFQVSGAIIKSQNLTRAHLDTAFTISLIRGLITGILLVLSSGLLAHVLGDERLKDVLCVMAVPSLLACLNNPLLSVYSKRLNFARESKRQIVSTIIGAVVGITVAVMLRNYWAIVVGSIASSTSMLILSYYNIPWRPRLDLSKTKEIVSFGIWLILIGALDYLNGRVDYLLIGRRLGSETLGAYHIGQQIAVMTTGDCVAPLTRALFPAFSLMSSDVDRLRKAYREAQSVILAMALPIGFGMSAVARDAVYLFVGPQWEIAVNVVVYIAPLIALQTMLAGIETVALSMDRGRDLFVRAAVFFVFRVSVLVAGFHLGGLMGVIIGRVITGSFFILYGLHLAARITHSRMLDPIAASWRSITSVAIMYGTLLLLPSSHLGHVGPLALAAIFAGKIVLGASIYVISHALLWIACGAPAGAERRIIDQLGKFRRLRFKTGESCLEV</sequence>
<proteinExistence type="inferred from homology"/>
<dbReference type="PANTHER" id="PTHR30250:SF10">
    <property type="entry name" value="LIPOPOLYSACCHARIDE BIOSYNTHESIS PROTEIN WZXC"/>
    <property type="match status" value="1"/>
</dbReference>
<feature type="transmembrane region" description="Helical" evidence="7">
    <location>
        <begin position="424"/>
        <end position="443"/>
    </location>
</feature>
<dbReference type="EMBL" id="NAFK01000142">
    <property type="protein sequence ID" value="OSJ32472.1"/>
    <property type="molecule type" value="Genomic_DNA"/>
</dbReference>
<feature type="transmembrane region" description="Helical" evidence="7">
    <location>
        <begin position="331"/>
        <end position="353"/>
    </location>
</feature>
<evidence type="ECO:0000256" key="1">
    <source>
        <dbReference type="ARBA" id="ARBA00004651"/>
    </source>
</evidence>
<evidence type="ECO:0000256" key="2">
    <source>
        <dbReference type="ARBA" id="ARBA00007430"/>
    </source>
</evidence>
<organism evidence="8 9">
    <name type="scientific">Bradyrhizobium canariense</name>
    <dbReference type="NCBI Taxonomy" id="255045"/>
    <lineage>
        <taxon>Bacteria</taxon>
        <taxon>Pseudomonadati</taxon>
        <taxon>Pseudomonadota</taxon>
        <taxon>Alphaproteobacteria</taxon>
        <taxon>Hyphomicrobiales</taxon>
        <taxon>Nitrobacteraceae</taxon>
        <taxon>Bradyrhizobium</taxon>
    </lineage>
</organism>
<keyword evidence="9" id="KW-1185">Reference proteome</keyword>
<feature type="transmembrane region" description="Helical" evidence="7">
    <location>
        <begin position="365"/>
        <end position="387"/>
    </location>
</feature>
<dbReference type="InterPro" id="IPR050833">
    <property type="entry name" value="Poly_Biosynth_Transport"/>
</dbReference>
<feature type="transmembrane region" description="Helical" evidence="7">
    <location>
        <begin position="54"/>
        <end position="73"/>
    </location>
</feature>
<feature type="transmembrane region" description="Helical" evidence="7">
    <location>
        <begin position="185"/>
        <end position="204"/>
    </location>
</feature>
<evidence type="ECO:0000313" key="9">
    <source>
        <dbReference type="Proteomes" id="UP000193884"/>
    </source>
</evidence>
<evidence type="ECO:0000256" key="3">
    <source>
        <dbReference type="ARBA" id="ARBA00022475"/>
    </source>
</evidence>
<evidence type="ECO:0000313" key="8">
    <source>
        <dbReference type="EMBL" id="OSJ32472.1"/>
    </source>
</evidence>
<feature type="transmembrane region" description="Helical" evidence="7">
    <location>
        <begin position="393"/>
        <end position="412"/>
    </location>
</feature>
<comment type="similarity">
    <text evidence="2">Belongs to the polysaccharide synthase family.</text>
</comment>
<gene>
    <name evidence="8" type="ORF">BST63_07710</name>
</gene>
<comment type="subcellular location">
    <subcellularLocation>
        <location evidence="1">Cell membrane</location>
        <topology evidence="1">Multi-pass membrane protein</topology>
    </subcellularLocation>
</comment>
<feature type="transmembrane region" description="Helical" evidence="7">
    <location>
        <begin position="300"/>
        <end position="325"/>
    </location>
</feature>
<evidence type="ECO:0000256" key="5">
    <source>
        <dbReference type="ARBA" id="ARBA00022989"/>
    </source>
</evidence>
<evidence type="ECO:0008006" key="10">
    <source>
        <dbReference type="Google" id="ProtNLM"/>
    </source>
</evidence>
<accession>A0ABX3X953</accession>
<keyword evidence="5 7" id="KW-1133">Transmembrane helix</keyword>
<comment type="caution">
    <text evidence="8">The sequence shown here is derived from an EMBL/GenBank/DDBJ whole genome shotgun (WGS) entry which is preliminary data.</text>
</comment>
<dbReference type="Proteomes" id="UP000193884">
    <property type="component" value="Unassembled WGS sequence"/>
</dbReference>
<name>A0ABX3X953_9BRAD</name>
<keyword evidence="4 7" id="KW-0812">Transmembrane</keyword>
<feature type="transmembrane region" description="Helical" evidence="7">
    <location>
        <begin position="131"/>
        <end position="149"/>
    </location>
</feature>